<organism evidence="1">
    <name type="scientific">Borely moumouvirus</name>
    <dbReference type="NCBI Taxonomy" id="2712067"/>
    <lineage>
        <taxon>Viruses</taxon>
        <taxon>Varidnaviria</taxon>
        <taxon>Bamfordvirae</taxon>
        <taxon>Nucleocytoviricota</taxon>
        <taxon>Megaviricetes</taxon>
        <taxon>Imitervirales</taxon>
        <taxon>Mimiviridae</taxon>
        <taxon>Megamimivirinae</taxon>
        <taxon>Moumouvirus</taxon>
    </lineage>
</organism>
<protein>
    <submittedName>
        <fullName evidence="1">Uncharacterized protein</fullName>
    </submittedName>
</protein>
<accession>A0A6G6ABM3</accession>
<dbReference type="EMBL" id="MN175499">
    <property type="protein sequence ID" value="QID05833.1"/>
    <property type="molecule type" value="Genomic_DNA"/>
</dbReference>
<sequence>MYYFNIQPKLNVHFISIIRNARLYFVKNETTNVSIRPGSINNIIIYVLFSINFQGQMIHFKIYKNGLIQVISKTIDNYIELLLTIIQILNLGNMSELYTVRCTKYFYNSENKFETKQIDLSPICYNISDTTD</sequence>
<proteinExistence type="predicted"/>
<name>A0A6G6ABM3_9VIRU</name>
<reference evidence="1" key="1">
    <citation type="submission" date="2019-07" db="EMBL/GenBank/DDBJ databases">
        <title>The discovery of a new lineage B mimivirus raises questions about particles surface fibrils.</title>
        <authorList>
            <person name="Silva L.K.S."/>
            <person name="Rodrigues R.A.L."/>
            <person name="Andrade A.C.S.P."/>
            <person name="Hikida H."/>
            <person name="Andreani J."/>
            <person name="Levasseur A."/>
            <person name="La Scola B."/>
            <person name="Abrahao J.S."/>
        </authorList>
    </citation>
    <scope>NUCLEOTIDE SEQUENCE</scope>
    <source>
        <strain evidence="1">B60</strain>
    </source>
</reference>
<evidence type="ECO:0000313" key="1">
    <source>
        <dbReference type="EMBL" id="QID05833.1"/>
    </source>
</evidence>